<dbReference type="EMBL" id="OOFM01000005">
    <property type="protein sequence ID" value="SPL64728.1"/>
    <property type="molecule type" value="Genomic_DNA"/>
</dbReference>
<dbReference type="Pfam" id="PF00903">
    <property type="entry name" value="Glyoxalase"/>
    <property type="match status" value="1"/>
</dbReference>
<feature type="domain" description="Glyoxalase/fosfomycin resistance/dioxygenase" evidence="1">
    <location>
        <begin position="17"/>
        <end position="111"/>
    </location>
</feature>
<evidence type="ECO:0000313" key="2">
    <source>
        <dbReference type="EMBL" id="SPL64728.1"/>
    </source>
</evidence>
<dbReference type="Gene3D" id="3.10.180.10">
    <property type="entry name" value="2,3-Dihydroxybiphenyl 1,2-Dioxygenase, domain 1"/>
    <property type="match status" value="1"/>
</dbReference>
<evidence type="ECO:0000313" key="3">
    <source>
        <dbReference type="Proteomes" id="UP000246073"/>
    </source>
</evidence>
<dbReference type="PANTHER" id="PTHR33993">
    <property type="entry name" value="GLYOXALASE-RELATED"/>
    <property type="match status" value="1"/>
</dbReference>
<dbReference type="AlphaFoldDB" id="A0A2P9HKV9"/>
<evidence type="ECO:0000259" key="1">
    <source>
        <dbReference type="Pfam" id="PF00903"/>
    </source>
</evidence>
<protein>
    <submittedName>
        <fullName evidence="2">Glyoxalase family protein</fullName>
    </submittedName>
</protein>
<dbReference type="InterPro" id="IPR004360">
    <property type="entry name" value="Glyas_Fos-R_dOase_dom"/>
</dbReference>
<dbReference type="Proteomes" id="UP000246073">
    <property type="component" value="Unassembled WGS sequence"/>
</dbReference>
<dbReference type="InterPro" id="IPR029068">
    <property type="entry name" value="Glyas_Bleomycin-R_OHBP_Dase"/>
</dbReference>
<organism evidence="2 3">
    <name type="scientific">Ochrobactrum soli</name>
    <dbReference type="NCBI Taxonomy" id="2448455"/>
    <lineage>
        <taxon>Bacteria</taxon>
        <taxon>Pseudomonadati</taxon>
        <taxon>Pseudomonadota</taxon>
        <taxon>Alphaproteobacteria</taxon>
        <taxon>Hyphomicrobiales</taxon>
        <taxon>Brucellaceae</taxon>
        <taxon>Brucella/Ochrobactrum group</taxon>
        <taxon>Ochrobactrum</taxon>
    </lineage>
</organism>
<accession>A0A2P9HKV9</accession>
<dbReference type="CDD" id="cd07247">
    <property type="entry name" value="SgaA_N_like"/>
    <property type="match status" value="1"/>
</dbReference>
<dbReference type="PANTHER" id="PTHR33993:SF1">
    <property type="entry name" value="GLYOXALASE FAMILY PROTEIN"/>
    <property type="match status" value="1"/>
</dbReference>
<dbReference type="InterPro" id="IPR052164">
    <property type="entry name" value="Anthracycline_SecMetBiosynth"/>
</dbReference>
<dbReference type="SUPFAM" id="SSF54593">
    <property type="entry name" value="Glyoxalase/Bleomycin resistance protein/Dihydroxybiphenyl dioxygenase"/>
    <property type="match status" value="1"/>
</dbReference>
<sequence length="116" mass="12614">MMMRTTGKLDYLEMPAANGSLDATKSFYARAFGWSFTDYGPTYSTYSEGLDGGFDADPQATSKPLPVLYALRLETALQAVTEAGGTIVKPIFAFPGGRRFHFTDPAGNELAVWSEN</sequence>
<gene>
    <name evidence="2" type="ORF">OHAE_595</name>
</gene>
<reference evidence="3" key="1">
    <citation type="submission" date="2017-12" db="EMBL/GenBank/DDBJ databases">
        <authorList>
            <person name="Diaz M."/>
        </authorList>
    </citation>
    <scope>NUCLEOTIDE SEQUENCE [LARGE SCALE GENOMIC DNA]</scope>
    <source>
        <strain evidence="3">FI11154</strain>
    </source>
</reference>
<name>A0A2P9HKV9_9HYPH</name>
<proteinExistence type="predicted"/>